<evidence type="ECO:0000313" key="5">
    <source>
        <dbReference type="Proteomes" id="UP001432222"/>
    </source>
</evidence>
<dbReference type="Pfam" id="PF03633">
    <property type="entry name" value="Glyco_hydro_65C"/>
    <property type="match status" value="1"/>
</dbReference>
<keyword evidence="1" id="KW-0378">Hydrolase</keyword>
<dbReference type="InterPro" id="IPR012341">
    <property type="entry name" value="6hp_glycosidase-like_sf"/>
</dbReference>
<keyword evidence="1" id="KW-0326">Glycosidase</keyword>
<protein>
    <submittedName>
        <fullName evidence="4">Uncharacterized protein</fullName>
    </submittedName>
</protein>
<gene>
    <name evidence="4" type="ORF">OHA16_37495</name>
</gene>
<dbReference type="EMBL" id="CP108110">
    <property type="protein sequence ID" value="WUQ89094.1"/>
    <property type="molecule type" value="Genomic_DNA"/>
</dbReference>
<organism evidence="4 5">
    <name type="scientific">Kitasatospora purpeofusca</name>
    <dbReference type="NCBI Taxonomy" id="67352"/>
    <lineage>
        <taxon>Bacteria</taxon>
        <taxon>Bacillati</taxon>
        <taxon>Actinomycetota</taxon>
        <taxon>Actinomycetes</taxon>
        <taxon>Kitasatosporales</taxon>
        <taxon>Streptomycetaceae</taxon>
        <taxon>Kitasatospora</taxon>
    </lineage>
</organism>
<reference evidence="4" key="1">
    <citation type="submission" date="2022-10" db="EMBL/GenBank/DDBJ databases">
        <title>The complete genomes of actinobacterial strains from the NBC collection.</title>
        <authorList>
            <person name="Joergensen T.S."/>
            <person name="Alvarez Arevalo M."/>
            <person name="Sterndorff E.B."/>
            <person name="Faurdal D."/>
            <person name="Vuksanovic O."/>
            <person name="Mourched A.-S."/>
            <person name="Charusanti P."/>
            <person name="Shaw S."/>
            <person name="Blin K."/>
            <person name="Weber T."/>
        </authorList>
    </citation>
    <scope>NUCLEOTIDE SEQUENCE</scope>
    <source>
        <strain evidence="4">NBC_00222</strain>
    </source>
</reference>
<dbReference type="SUPFAM" id="SSF48208">
    <property type="entry name" value="Six-hairpin glycosidases"/>
    <property type="match status" value="1"/>
</dbReference>
<dbReference type="PANTHER" id="PTHR11051">
    <property type="entry name" value="GLYCOSYL HYDROLASE-RELATED"/>
    <property type="match status" value="1"/>
</dbReference>
<dbReference type="InterPro" id="IPR008928">
    <property type="entry name" value="6-hairpin_glycosidase_sf"/>
</dbReference>
<evidence type="ECO:0000259" key="2">
    <source>
        <dbReference type="Pfam" id="PF03632"/>
    </source>
</evidence>
<accession>A0ABZ1UDE1</accession>
<dbReference type="Gene3D" id="1.50.10.10">
    <property type="match status" value="1"/>
</dbReference>
<keyword evidence="5" id="KW-1185">Reference proteome</keyword>
<dbReference type="InterPro" id="IPR005195">
    <property type="entry name" value="Glyco_hydro_65_M"/>
</dbReference>
<sequence>MDDNAYTNVLASWVLARALDALRALPGHRGGELRERLALDGPELDRWEEVGRGLHVPFHEGVLSQFDGYERLAELDWAAYRRRYPDLRRLDRILEAEGDTVNRYKASKQADALMLWYLFSAREVRDLLRRLGHPAPHELFRRTTGYYLRRTVHGSTLSSVVHAWVLTRADRRASWRYFRDALVADLRDTQHGTTAEGIHLGAMAGAVDLLQRCYTGLEVREDGLRLDPHLPSALNRLELELCYRGHRGMVITVDRRTATVALRADGHGAVRIQCRGTTAVVGPGETRILPL</sequence>
<dbReference type="InterPro" id="IPR005194">
    <property type="entry name" value="Glyco_hydro_65_C"/>
</dbReference>
<feature type="domain" description="Glycoside hydrolase family 65 central catalytic" evidence="2">
    <location>
        <begin position="2"/>
        <end position="207"/>
    </location>
</feature>
<dbReference type="PANTHER" id="PTHR11051:SF8">
    <property type="entry name" value="PROTEIN-GLUCOSYLGALACTOSYLHYDROXYLYSINE GLUCOSIDASE"/>
    <property type="match status" value="1"/>
</dbReference>
<evidence type="ECO:0000256" key="1">
    <source>
        <dbReference type="ARBA" id="ARBA00023295"/>
    </source>
</evidence>
<name>A0ABZ1UDE1_9ACTN</name>
<dbReference type="Proteomes" id="UP001432222">
    <property type="component" value="Chromosome"/>
</dbReference>
<dbReference type="Pfam" id="PF03632">
    <property type="entry name" value="Glyco_hydro_65m"/>
    <property type="match status" value="1"/>
</dbReference>
<dbReference type="Gene3D" id="2.60.420.10">
    <property type="entry name" value="Maltose phosphorylase, domain 3"/>
    <property type="match status" value="1"/>
</dbReference>
<evidence type="ECO:0000259" key="3">
    <source>
        <dbReference type="Pfam" id="PF03633"/>
    </source>
</evidence>
<proteinExistence type="predicted"/>
<feature type="domain" description="Glycoside hydrolase family 65 C-terminal" evidence="3">
    <location>
        <begin position="217"/>
        <end position="280"/>
    </location>
</feature>
<evidence type="ECO:0000313" key="4">
    <source>
        <dbReference type="EMBL" id="WUQ89094.1"/>
    </source>
</evidence>